<dbReference type="InterPro" id="IPR040676">
    <property type="entry name" value="DUF5641"/>
</dbReference>
<name>A0A8X6G6S8_TRICU</name>
<dbReference type="OrthoDB" id="6414513at2759"/>
<sequence>MTAWVLRFCHNLKANSHKLRKELTFQEIQMAEEAVIRIIQAEWSSKMQEKYSKTIQFYEENKILKVRSRLILGEDAEDFVRPTVLPDHPIVRRLIEYTHKTLQHVGVQTTLSHIRERFWILRGGRIVREVLHKCLTCKRYSSKPLVPDGSAPLPVDRINHVASFEVTGADLPELIQNPQLSLKQHNLSPGDIVLIGSNNTKRLNWPLGRVIELFKGKDNIERAVRLRVANGEIIRPIQRIYPLEIDSAEFTKSLPEKVESATETIDDVDHEHIPPEEQSETLRIEQSQSVKKTRFGRRIVPVKRLDL</sequence>
<evidence type="ECO:0000313" key="3">
    <source>
        <dbReference type="EMBL" id="GFQ97002.1"/>
    </source>
</evidence>
<reference evidence="3" key="1">
    <citation type="submission" date="2020-07" db="EMBL/GenBank/DDBJ databases">
        <title>Multicomponent nature underlies the extraordinary mechanical properties of spider dragline silk.</title>
        <authorList>
            <person name="Kono N."/>
            <person name="Nakamura H."/>
            <person name="Mori M."/>
            <person name="Yoshida Y."/>
            <person name="Ohtoshi R."/>
            <person name="Malay A.D."/>
            <person name="Moran D.A.P."/>
            <person name="Tomita M."/>
            <person name="Numata K."/>
            <person name="Arakawa K."/>
        </authorList>
    </citation>
    <scope>NUCLEOTIDE SEQUENCE</scope>
</reference>
<evidence type="ECO:0000259" key="1">
    <source>
        <dbReference type="Pfam" id="PF17921"/>
    </source>
</evidence>
<dbReference type="Pfam" id="PF18701">
    <property type="entry name" value="DUF5641"/>
    <property type="match status" value="1"/>
</dbReference>
<organism evidence="3 4">
    <name type="scientific">Trichonephila clavata</name>
    <name type="common">Joro spider</name>
    <name type="synonym">Nephila clavata</name>
    <dbReference type="NCBI Taxonomy" id="2740835"/>
    <lineage>
        <taxon>Eukaryota</taxon>
        <taxon>Metazoa</taxon>
        <taxon>Ecdysozoa</taxon>
        <taxon>Arthropoda</taxon>
        <taxon>Chelicerata</taxon>
        <taxon>Arachnida</taxon>
        <taxon>Araneae</taxon>
        <taxon>Araneomorphae</taxon>
        <taxon>Entelegynae</taxon>
        <taxon>Araneoidea</taxon>
        <taxon>Nephilidae</taxon>
        <taxon>Trichonephila</taxon>
    </lineage>
</organism>
<dbReference type="Proteomes" id="UP000887116">
    <property type="component" value="Unassembled WGS sequence"/>
</dbReference>
<dbReference type="AlphaFoldDB" id="A0A8X6G6S8"/>
<feature type="domain" description="Integrase zinc-binding" evidence="1">
    <location>
        <begin position="88"/>
        <end position="142"/>
    </location>
</feature>
<accession>A0A8X6G6S8</accession>
<gene>
    <name evidence="3" type="primary">AVEN_149792_1</name>
    <name evidence="3" type="ORF">TNCT_692391</name>
</gene>
<dbReference type="Gene3D" id="1.10.340.70">
    <property type="match status" value="1"/>
</dbReference>
<dbReference type="EMBL" id="BMAO01034504">
    <property type="protein sequence ID" value="GFQ97002.1"/>
    <property type="molecule type" value="Genomic_DNA"/>
</dbReference>
<protein>
    <submittedName>
        <fullName evidence="3">Integrase_H2C2 domain-containing protein</fullName>
    </submittedName>
</protein>
<feature type="domain" description="DUF5641" evidence="2">
    <location>
        <begin position="172"/>
        <end position="243"/>
    </location>
</feature>
<dbReference type="PANTHER" id="PTHR47331">
    <property type="entry name" value="PHD-TYPE DOMAIN-CONTAINING PROTEIN"/>
    <property type="match status" value="1"/>
</dbReference>
<comment type="caution">
    <text evidence="3">The sequence shown here is derived from an EMBL/GenBank/DDBJ whole genome shotgun (WGS) entry which is preliminary data.</text>
</comment>
<evidence type="ECO:0000313" key="4">
    <source>
        <dbReference type="Proteomes" id="UP000887116"/>
    </source>
</evidence>
<dbReference type="InterPro" id="IPR041588">
    <property type="entry name" value="Integrase_H2C2"/>
</dbReference>
<keyword evidence="4" id="KW-1185">Reference proteome</keyword>
<proteinExistence type="predicted"/>
<dbReference type="Pfam" id="PF17921">
    <property type="entry name" value="Integrase_H2C2"/>
    <property type="match status" value="1"/>
</dbReference>
<evidence type="ECO:0000259" key="2">
    <source>
        <dbReference type="Pfam" id="PF18701"/>
    </source>
</evidence>